<feature type="transmembrane region" description="Helical" evidence="1">
    <location>
        <begin position="159"/>
        <end position="182"/>
    </location>
</feature>
<accession>A0A5U2UTY5</accession>
<feature type="transmembrane region" description="Helical" evidence="1">
    <location>
        <begin position="66"/>
        <end position="84"/>
    </location>
</feature>
<feature type="transmembrane region" description="Helical" evidence="1">
    <location>
        <begin position="131"/>
        <end position="153"/>
    </location>
</feature>
<name>A0A5U2UTY5_SALER</name>
<dbReference type="EMBL" id="AAGLBX010000005">
    <property type="protein sequence ID" value="EBP2250584.1"/>
    <property type="molecule type" value="Genomic_DNA"/>
</dbReference>
<keyword evidence="1" id="KW-1133">Transmembrane helix</keyword>
<gene>
    <name evidence="2" type="ORF">QW36_06510</name>
</gene>
<sequence>MFKFWNVYLYFFVAWLLVITFSLITKSALLSIILIFYTGLIPFIFAILFISSSIIGKKLESIKKKWHFAVYLSWVIFIYSIFAQKWASETLNNIFQINADYLSITYKLLAFLFAPFGIVYQAYILSGVWSLFIFISLVLSTILPLFLIFNIHFKIIGKALGVFSLIFIFISCSVPMLSTMMLHQEQLIIKFALWADFNSKNLCTDSWVKNTESVLFLDGNKVLAYHPNNPEGYRFTVETCNYNKTF</sequence>
<feature type="transmembrane region" description="Helical" evidence="1">
    <location>
        <begin position="104"/>
        <end position="124"/>
    </location>
</feature>
<comment type="caution">
    <text evidence="2">The sequence shown here is derived from an EMBL/GenBank/DDBJ whole genome shotgun (WGS) entry which is preliminary data.</text>
</comment>
<proteinExistence type="predicted"/>
<reference evidence="2" key="1">
    <citation type="submission" date="2018-07" db="EMBL/GenBank/DDBJ databases">
        <authorList>
            <consortium name="GenomeTrakr network: Whole genome sequencing for foodborne pathogen traceback"/>
        </authorList>
    </citation>
    <scope>NUCLEOTIDE SEQUENCE</scope>
    <source>
        <strain evidence="2">FLUFL-333</strain>
    </source>
</reference>
<organism evidence="2">
    <name type="scientific">Salmonella enterica</name>
    <name type="common">Salmonella choleraesuis</name>
    <dbReference type="NCBI Taxonomy" id="28901"/>
    <lineage>
        <taxon>Bacteria</taxon>
        <taxon>Pseudomonadati</taxon>
        <taxon>Pseudomonadota</taxon>
        <taxon>Gammaproteobacteria</taxon>
        <taxon>Enterobacterales</taxon>
        <taxon>Enterobacteriaceae</taxon>
        <taxon>Salmonella</taxon>
    </lineage>
</organism>
<feature type="transmembrane region" description="Helical" evidence="1">
    <location>
        <begin position="7"/>
        <end position="24"/>
    </location>
</feature>
<keyword evidence="1" id="KW-0812">Transmembrane</keyword>
<feature type="transmembrane region" description="Helical" evidence="1">
    <location>
        <begin position="30"/>
        <end position="54"/>
    </location>
</feature>
<evidence type="ECO:0000313" key="2">
    <source>
        <dbReference type="EMBL" id="EBP2250584.1"/>
    </source>
</evidence>
<keyword evidence="1" id="KW-0472">Membrane</keyword>
<protein>
    <submittedName>
        <fullName evidence="2">Uncharacterized protein</fullName>
    </submittedName>
</protein>
<evidence type="ECO:0000256" key="1">
    <source>
        <dbReference type="SAM" id="Phobius"/>
    </source>
</evidence>
<dbReference type="AlphaFoldDB" id="A0A5U2UTY5"/>